<name>A0A3B0YTU9_9ZZZZ</name>
<dbReference type="InterPro" id="IPR052183">
    <property type="entry name" value="IS_Transposase"/>
</dbReference>
<accession>A0A3B0YTU9</accession>
<gene>
    <name evidence="1" type="ORF">MNBD_GAMMA12-2957</name>
</gene>
<sequence>MISFKGYHFNKEMVLQSARWTIAYSLSYRDIEEMMQERGFEVDYSTSHRWVIQYTPALEKTFHKKKKHPGSRRRLDETYIKGKRLLTGPSARMDAYLYL</sequence>
<organism evidence="1">
    <name type="scientific">hydrothermal vent metagenome</name>
    <dbReference type="NCBI Taxonomy" id="652676"/>
    <lineage>
        <taxon>unclassified sequences</taxon>
        <taxon>metagenomes</taxon>
        <taxon>ecological metagenomes</taxon>
    </lineage>
</organism>
<proteinExistence type="predicted"/>
<dbReference type="EMBL" id="UOFL01000034">
    <property type="protein sequence ID" value="VAW71926.1"/>
    <property type="molecule type" value="Genomic_DNA"/>
</dbReference>
<dbReference type="AlphaFoldDB" id="A0A3B0YTU9"/>
<reference evidence="1" key="1">
    <citation type="submission" date="2018-06" db="EMBL/GenBank/DDBJ databases">
        <authorList>
            <person name="Zhirakovskaya E."/>
        </authorList>
    </citation>
    <scope>NUCLEOTIDE SEQUENCE</scope>
</reference>
<dbReference type="PANTHER" id="PTHR35528">
    <property type="entry name" value="BLL1675 PROTEIN"/>
    <property type="match status" value="1"/>
</dbReference>
<dbReference type="PANTHER" id="PTHR35528:SF3">
    <property type="entry name" value="BLL1675 PROTEIN"/>
    <property type="match status" value="1"/>
</dbReference>
<evidence type="ECO:0000313" key="1">
    <source>
        <dbReference type="EMBL" id="VAW71926.1"/>
    </source>
</evidence>
<protein>
    <submittedName>
        <fullName evidence="1">Mobile element protein</fullName>
    </submittedName>
</protein>